<dbReference type="AlphaFoldDB" id="A0A7Z0ISY0"/>
<dbReference type="EMBL" id="JACBZR010000001">
    <property type="protein sequence ID" value="NYI78247.1"/>
    <property type="molecule type" value="Genomic_DNA"/>
</dbReference>
<dbReference type="GO" id="GO:0016020">
    <property type="term" value="C:membrane"/>
    <property type="evidence" value="ECO:0007669"/>
    <property type="project" value="UniProtKB-SubCell"/>
</dbReference>
<protein>
    <submittedName>
        <fullName evidence="4">Mce-associated membrane protein</fullName>
    </submittedName>
</protein>
<dbReference type="RefSeq" id="WP_179658602.1">
    <property type="nucleotide sequence ID" value="NZ_JACBZR010000001.1"/>
</dbReference>
<dbReference type="PANTHER" id="PTHR37042">
    <property type="entry name" value="OUTER MEMBRANE PROTEIN RV1973"/>
    <property type="match status" value="1"/>
</dbReference>
<evidence type="ECO:0000256" key="1">
    <source>
        <dbReference type="ARBA" id="ARBA00004370"/>
    </source>
</evidence>
<dbReference type="Proteomes" id="UP000564496">
    <property type="component" value="Unassembled WGS sequence"/>
</dbReference>
<comment type="subcellular location">
    <subcellularLocation>
        <location evidence="1">Membrane</location>
    </subcellularLocation>
</comment>
<evidence type="ECO:0000313" key="5">
    <source>
        <dbReference type="Proteomes" id="UP000564496"/>
    </source>
</evidence>
<accession>A0A7Z0ISY0</accession>
<evidence type="ECO:0000256" key="2">
    <source>
        <dbReference type="ARBA" id="ARBA00023136"/>
    </source>
</evidence>
<keyword evidence="2" id="KW-0472">Membrane</keyword>
<keyword evidence="5" id="KW-1185">Reference proteome</keyword>
<dbReference type="PANTHER" id="PTHR37042:SF4">
    <property type="entry name" value="OUTER MEMBRANE PROTEIN RV1973"/>
    <property type="match status" value="1"/>
</dbReference>
<organism evidence="4 5">
    <name type="scientific">Nocardioides panzhihuensis</name>
    <dbReference type="NCBI Taxonomy" id="860243"/>
    <lineage>
        <taxon>Bacteria</taxon>
        <taxon>Bacillati</taxon>
        <taxon>Actinomycetota</taxon>
        <taxon>Actinomycetes</taxon>
        <taxon>Propionibacteriales</taxon>
        <taxon>Nocardioidaceae</taxon>
        <taxon>Nocardioides</taxon>
    </lineage>
</organism>
<comment type="caution">
    <text evidence="4">The sequence shown here is derived from an EMBL/GenBank/DDBJ whole genome shotgun (WGS) entry which is preliminary data.</text>
</comment>
<evidence type="ECO:0000313" key="4">
    <source>
        <dbReference type="EMBL" id="NYI78247.1"/>
    </source>
</evidence>
<proteinExistence type="predicted"/>
<sequence length="195" mass="20847">MTGTRETPPAEQVDPAEDPPRLDFDPHTLGLARRTVTAAVVATAVVLGLLAWSPWSSSGMTEADSDAVRARDLAIEAAAEAAIALNTVDPQKSKQTVGDWLEVSSGALHRDLARHPAQIAADIRRKGTATATKVLETAVSALDPSAGRATVLSVIEVRTTPRHGKPTVAVRRLRMLMQHIDSAWRITYLETVSST</sequence>
<evidence type="ECO:0000256" key="3">
    <source>
        <dbReference type="SAM" id="MobiDB-lite"/>
    </source>
</evidence>
<reference evidence="4 5" key="1">
    <citation type="submission" date="2020-07" db="EMBL/GenBank/DDBJ databases">
        <title>Sequencing the genomes of 1000 actinobacteria strains.</title>
        <authorList>
            <person name="Klenk H.-P."/>
        </authorList>
    </citation>
    <scope>NUCLEOTIDE SEQUENCE [LARGE SCALE GENOMIC DNA]</scope>
    <source>
        <strain evidence="4 5">DSM 26487</strain>
    </source>
</reference>
<name>A0A7Z0ISY0_9ACTN</name>
<feature type="region of interest" description="Disordered" evidence="3">
    <location>
        <begin position="1"/>
        <end position="23"/>
    </location>
</feature>
<gene>
    <name evidence="4" type="ORF">BJ988_002895</name>
</gene>